<organism evidence="8 9">
    <name type="scientific">Coemansia guatemalensis</name>
    <dbReference type="NCBI Taxonomy" id="2761395"/>
    <lineage>
        <taxon>Eukaryota</taxon>
        <taxon>Fungi</taxon>
        <taxon>Fungi incertae sedis</taxon>
        <taxon>Zoopagomycota</taxon>
        <taxon>Kickxellomycotina</taxon>
        <taxon>Kickxellomycetes</taxon>
        <taxon>Kickxellales</taxon>
        <taxon>Kickxellaceae</taxon>
        <taxon>Coemansia</taxon>
    </lineage>
</organism>
<reference evidence="8" key="1">
    <citation type="submission" date="2022-07" db="EMBL/GenBank/DDBJ databases">
        <title>Phylogenomic reconstructions and comparative analyses of Kickxellomycotina fungi.</title>
        <authorList>
            <person name="Reynolds N.K."/>
            <person name="Stajich J.E."/>
            <person name="Barry K."/>
            <person name="Grigoriev I.V."/>
            <person name="Crous P."/>
            <person name="Smith M.E."/>
        </authorList>
    </citation>
    <scope>NUCLEOTIDE SEQUENCE</scope>
    <source>
        <strain evidence="8">NRRL 1565</strain>
    </source>
</reference>
<protein>
    <recommendedName>
        <fullName evidence="7">SAM-dependent MTase RsmB/NOP-type domain-containing protein</fullName>
    </recommendedName>
</protein>
<dbReference type="Gene3D" id="3.40.50.150">
    <property type="entry name" value="Vaccinia Virus protein VP39"/>
    <property type="match status" value="1"/>
</dbReference>
<feature type="binding site" evidence="5">
    <location>
        <position position="280"/>
    </location>
    <ligand>
        <name>S-adenosyl-L-methionine</name>
        <dbReference type="ChEBI" id="CHEBI:59789"/>
    </ligand>
</feature>
<dbReference type="Proteomes" id="UP001140094">
    <property type="component" value="Unassembled WGS sequence"/>
</dbReference>
<keyword evidence="9" id="KW-1185">Reference proteome</keyword>
<feature type="region of interest" description="Disordered" evidence="6">
    <location>
        <begin position="492"/>
        <end position="580"/>
    </location>
</feature>
<gene>
    <name evidence="8" type="ORF">H4R20_003448</name>
</gene>
<evidence type="ECO:0000256" key="1">
    <source>
        <dbReference type="ARBA" id="ARBA00022603"/>
    </source>
</evidence>
<evidence type="ECO:0000256" key="6">
    <source>
        <dbReference type="SAM" id="MobiDB-lite"/>
    </source>
</evidence>
<dbReference type="GO" id="GO:0003723">
    <property type="term" value="F:RNA binding"/>
    <property type="evidence" value="ECO:0007669"/>
    <property type="project" value="UniProtKB-UniRule"/>
</dbReference>
<dbReference type="InterPro" id="IPR029063">
    <property type="entry name" value="SAM-dependent_MTases_sf"/>
</dbReference>
<feature type="active site" description="Nucleophile" evidence="5">
    <location>
        <position position="402"/>
    </location>
</feature>
<keyword evidence="4 5" id="KW-0694">RNA-binding</keyword>
<feature type="domain" description="SAM-dependent MTase RsmB/NOP-type" evidence="7">
    <location>
        <begin position="144"/>
        <end position="473"/>
    </location>
</feature>
<feature type="binding site" evidence="5">
    <location>
        <position position="327"/>
    </location>
    <ligand>
        <name>S-adenosyl-L-methionine</name>
        <dbReference type="ChEBI" id="CHEBI:59789"/>
    </ligand>
</feature>
<feature type="binding site" evidence="5">
    <location>
        <begin position="256"/>
        <end position="262"/>
    </location>
    <ligand>
        <name>S-adenosyl-L-methionine</name>
        <dbReference type="ChEBI" id="CHEBI:59789"/>
    </ligand>
</feature>
<evidence type="ECO:0000256" key="5">
    <source>
        <dbReference type="PROSITE-ProRule" id="PRU01023"/>
    </source>
</evidence>
<keyword evidence="2 5" id="KW-0808">Transferase</keyword>
<comment type="similarity">
    <text evidence="5">Belongs to the class I-like SAM-binding methyltransferase superfamily. RsmB/NOP family.</text>
</comment>
<dbReference type="InterPro" id="IPR049560">
    <property type="entry name" value="MeTrfase_RsmB-F_NOP2_cat"/>
</dbReference>
<name>A0A9W8HV83_9FUNG</name>
<evidence type="ECO:0000313" key="8">
    <source>
        <dbReference type="EMBL" id="KAJ2802009.1"/>
    </source>
</evidence>
<dbReference type="GO" id="GO:0008173">
    <property type="term" value="F:RNA methyltransferase activity"/>
    <property type="evidence" value="ECO:0007669"/>
    <property type="project" value="InterPro"/>
</dbReference>
<dbReference type="GO" id="GO:0005730">
    <property type="term" value="C:nucleolus"/>
    <property type="evidence" value="ECO:0007669"/>
    <property type="project" value="TreeGrafter"/>
</dbReference>
<dbReference type="PANTHER" id="PTHR22807:SF4">
    <property type="entry name" value="28S RRNA (CYTOSINE-C(5))-METHYLTRANSFERASE"/>
    <property type="match status" value="1"/>
</dbReference>
<proteinExistence type="inferred from homology"/>
<feature type="compositionally biased region" description="Basic residues" evidence="6">
    <location>
        <begin position="565"/>
        <end position="580"/>
    </location>
</feature>
<evidence type="ECO:0000256" key="4">
    <source>
        <dbReference type="ARBA" id="ARBA00022884"/>
    </source>
</evidence>
<dbReference type="PRINTS" id="PR02008">
    <property type="entry name" value="RCMTFAMILY"/>
</dbReference>
<feature type="binding site" evidence="5">
    <location>
        <position position="307"/>
    </location>
    <ligand>
        <name>S-adenosyl-L-methionine</name>
        <dbReference type="ChEBI" id="CHEBI:59789"/>
    </ligand>
</feature>
<dbReference type="Pfam" id="PF21148">
    <property type="entry name" value="NSUN5_fdxn-like"/>
    <property type="match status" value="1"/>
</dbReference>
<dbReference type="Pfam" id="PF01189">
    <property type="entry name" value="Methyltr_RsmB-F"/>
    <property type="match status" value="1"/>
</dbReference>
<keyword evidence="3 5" id="KW-0949">S-adenosyl-L-methionine</keyword>
<dbReference type="GO" id="GO:0070475">
    <property type="term" value="P:rRNA base methylation"/>
    <property type="evidence" value="ECO:0007669"/>
    <property type="project" value="TreeGrafter"/>
</dbReference>
<dbReference type="SUPFAM" id="SSF53335">
    <property type="entry name" value="S-adenosyl-L-methionine-dependent methyltransferases"/>
    <property type="match status" value="1"/>
</dbReference>
<feature type="non-terminal residue" evidence="8">
    <location>
        <position position="1"/>
    </location>
</feature>
<keyword evidence="1 5" id="KW-0489">Methyltransferase</keyword>
<dbReference type="InterPro" id="IPR023267">
    <property type="entry name" value="RCMT"/>
</dbReference>
<evidence type="ECO:0000313" key="9">
    <source>
        <dbReference type="Proteomes" id="UP001140094"/>
    </source>
</evidence>
<evidence type="ECO:0000256" key="3">
    <source>
        <dbReference type="ARBA" id="ARBA00022691"/>
    </source>
</evidence>
<dbReference type="InterPro" id="IPR001678">
    <property type="entry name" value="MeTrfase_RsmB-F_NOP2_dom"/>
</dbReference>
<dbReference type="EMBL" id="JANBUO010000723">
    <property type="protein sequence ID" value="KAJ2802009.1"/>
    <property type="molecule type" value="Genomic_DNA"/>
</dbReference>
<dbReference type="OrthoDB" id="435282at2759"/>
<dbReference type="Gene3D" id="3.30.70.1170">
    <property type="entry name" value="Sun protein, domain 3"/>
    <property type="match status" value="1"/>
</dbReference>
<dbReference type="InterPro" id="IPR049561">
    <property type="entry name" value="NSUN5_7_fdxn-like"/>
</dbReference>
<sequence>AKGIKGRRTAAYNKGLSFYELAAEILQRLEQRQGSIKSLTIGNDDVKPENKRKVYALICQTLKYASVLVPLLERSCIIKTEGIDRRVALLQLHDLLLTKAGLQRNGANAQLNKKISRHEKKLQKELSAIRKERRAKCDEDLVPDHLRDEASTFRYIRVNLLATTVDRVVDQFIEEGYTLVDSSTVERNHIHSVLEVNSRTFMRDLDLHDLLVFPPGTDLHAHRLFVNGSVVLQDKASCIPAHVLQPPAGSTALDACAAPGNKTSHMASLMGNEGTIFAFERNKTRMDTLIKLTSQAKCKIITAQCADFLSINPLDPEYADVEYALLDPSCSGSGIVNRMDALVDSYIATNDKEARDDGDGDGSNANGGADKARLHNLAKFQTLIILHAMRFPAIKRISYSTCSIHEEENEAVVASVLDSQSEFALAPAEQVIPTWPRRGLQTAGLTKEQADSLVRSLPEDGTNGFFVAAFVRIAPADPDQIRMQLEAYQGSNSQLKGGQSTAAVSVNAGTAQQARRQKRGSRGKRKDSALLAPGPDNEAALATNGRSKRTRVAPLPVVATGATRSKGKKRPRRKASVAAM</sequence>
<dbReference type="PANTHER" id="PTHR22807">
    <property type="entry name" value="NOP2 YEAST -RELATED NOL1/NOP2/FMU SUN DOMAIN-CONTAINING"/>
    <property type="match status" value="1"/>
</dbReference>
<dbReference type="Pfam" id="PF21153">
    <property type="entry name" value="NSUN5_N"/>
    <property type="match status" value="1"/>
</dbReference>
<comment type="caution">
    <text evidence="8">The sequence shown here is derived from an EMBL/GenBank/DDBJ whole genome shotgun (WGS) entry which is preliminary data.</text>
</comment>
<feature type="compositionally biased region" description="Polar residues" evidence="6">
    <location>
        <begin position="492"/>
        <end position="510"/>
    </location>
</feature>
<feature type="compositionally biased region" description="Basic residues" evidence="6">
    <location>
        <begin position="515"/>
        <end position="525"/>
    </location>
</feature>
<dbReference type="PROSITE" id="PS51686">
    <property type="entry name" value="SAM_MT_RSMB_NOP"/>
    <property type="match status" value="1"/>
</dbReference>
<dbReference type="InterPro" id="IPR048889">
    <property type="entry name" value="NSUN5_RCM1_N"/>
</dbReference>
<dbReference type="AlphaFoldDB" id="A0A9W8HV83"/>
<evidence type="ECO:0000259" key="7">
    <source>
        <dbReference type="PROSITE" id="PS51686"/>
    </source>
</evidence>
<accession>A0A9W8HV83</accession>
<evidence type="ECO:0000256" key="2">
    <source>
        <dbReference type="ARBA" id="ARBA00022679"/>
    </source>
</evidence>